<sequence>MRTKILIAMGVVILVTFLLFGVFALPVGIPVSAVIGIIGALKSHDRTLLLGSVGLLAIGIVCIIYTLVLVYSM</sequence>
<proteinExistence type="predicted"/>
<keyword evidence="1" id="KW-1133">Transmembrane helix</keyword>
<keyword evidence="1" id="KW-0812">Transmembrane</keyword>
<evidence type="ECO:0000256" key="1">
    <source>
        <dbReference type="SAM" id="Phobius"/>
    </source>
</evidence>
<keyword evidence="1" id="KW-0472">Membrane</keyword>
<dbReference type="EMBL" id="JAHLFU010000101">
    <property type="protein sequence ID" value="MBU3853213.1"/>
    <property type="molecule type" value="Genomic_DNA"/>
</dbReference>
<dbReference type="AlphaFoldDB" id="A0A9E2L7L6"/>
<feature type="transmembrane region" description="Helical" evidence="1">
    <location>
        <begin position="48"/>
        <end position="71"/>
    </location>
</feature>
<name>A0A9E2L7L6_9BACT</name>
<reference evidence="2" key="1">
    <citation type="journal article" date="2021" name="PeerJ">
        <title>Extensive microbial diversity within the chicken gut microbiome revealed by metagenomics and culture.</title>
        <authorList>
            <person name="Gilroy R."/>
            <person name="Ravi A."/>
            <person name="Getino M."/>
            <person name="Pursley I."/>
            <person name="Horton D.L."/>
            <person name="Alikhan N.F."/>
            <person name="Baker D."/>
            <person name="Gharbi K."/>
            <person name="Hall N."/>
            <person name="Watson M."/>
            <person name="Adriaenssens E.M."/>
            <person name="Foster-Nyarko E."/>
            <person name="Jarju S."/>
            <person name="Secka A."/>
            <person name="Antonio M."/>
            <person name="Oren A."/>
            <person name="Chaudhuri R.R."/>
            <person name="La Ragione R."/>
            <person name="Hildebrand F."/>
            <person name="Pallen M.J."/>
        </authorList>
    </citation>
    <scope>NUCLEOTIDE SEQUENCE</scope>
    <source>
        <strain evidence="2">G3-2149</strain>
    </source>
</reference>
<organism evidence="2 3">
    <name type="scientific">Candidatus Paraprevotella stercoravium</name>
    <dbReference type="NCBI Taxonomy" id="2838725"/>
    <lineage>
        <taxon>Bacteria</taxon>
        <taxon>Pseudomonadati</taxon>
        <taxon>Bacteroidota</taxon>
        <taxon>Bacteroidia</taxon>
        <taxon>Bacteroidales</taxon>
        <taxon>Prevotellaceae</taxon>
        <taxon>Paraprevotella</taxon>
    </lineage>
</organism>
<evidence type="ECO:0000313" key="3">
    <source>
        <dbReference type="Proteomes" id="UP000823865"/>
    </source>
</evidence>
<gene>
    <name evidence="2" type="ORF">H9789_05245</name>
</gene>
<evidence type="ECO:0000313" key="2">
    <source>
        <dbReference type="EMBL" id="MBU3853213.1"/>
    </source>
</evidence>
<protein>
    <submittedName>
        <fullName evidence="2">Uncharacterized protein</fullName>
    </submittedName>
</protein>
<accession>A0A9E2L7L6</accession>
<comment type="caution">
    <text evidence="2">The sequence shown here is derived from an EMBL/GenBank/DDBJ whole genome shotgun (WGS) entry which is preliminary data.</text>
</comment>
<dbReference type="Proteomes" id="UP000823865">
    <property type="component" value="Unassembled WGS sequence"/>
</dbReference>
<reference evidence="2" key="2">
    <citation type="submission" date="2021-04" db="EMBL/GenBank/DDBJ databases">
        <authorList>
            <person name="Gilroy R."/>
        </authorList>
    </citation>
    <scope>NUCLEOTIDE SEQUENCE</scope>
    <source>
        <strain evidence="2">G3-2149</strain>
    </source>
</reference>